<organism evidence="2 3">
    <name type="scientific">Hymenobacter tibetensis</name>
    <dbReference type="NCBI Taxonomy" id="497967"/>
    <lineage>
        <taxon>Bacteria</taxon>
        <taxon>Pseudomonadati</taxon>
        <taxon>Bacteroidota</taxon>
        <taxon>Cytophagia</taxon>
        <taxon>Cytophagales</taxon>
        <taxon>Hymenobacteraceae</taxon>
        <taxon>Hymenobacter</taxon>
    </lineage>
</organism>
<dbReference type="EMBL" id="CP094669">
    <property type="protein sequence ID" value="UOG75026.1"/>
    <property type="molecule type" value="Genomic_DNA"/>
</dbReference>
<evidence type="ECO:0000256" key="1">
    <source>
        <dbReference type="SAM" id="SignalP"/>
    </source>
</evidence>
<reference evidence="2 3" key="1">
    <citation type="submission" date="2022-03" db="EMBL/GenBank/DDBJ databases">
        <title>Hymenobactersp. isolated from the air.</title>
        <authorList>
            <person name="Won M."/>
            <person name="Kwon S.-W."/>
        </authorList>
    </citation>
    <scope>NUCLEOTIDE SEQUENCE [LARGE SCALE GENOMIC DNA]</scope>
    <source>
        <strain evidence="2 3">KACC 21982</strain>
    </source>
</reference>
<keyword evidence="1" id="KW-0732">Signal</keyword>
<proteinExistence type="predicted"/>
<accession>A0ABY4D1N3</accession>
<dbReference type="RefSeq" id="WP_243798804.1">
    <property type="nucleotide sequence ID" value="NZ_CP094669.1"/>
</dbReference>
<keyword evidence="3" id="KW-1185">Reference proteome</keyword>
<feature type="signal peptide" evidence="1">
    <location>
        <begin position="1"/>
        <end position="23"/>
    </location>
</feature>
<gene>
    <name evidence="2" type="ORF">MTX78_00135</name>
</gene>
<evidence type="ECO:0000313" key="2">
    <source>
        <dbReference type="EMBL" id="UOG75026.1"/>
    </source>
</evidence>
<dbReference type="InterPro" id="IPR025366">
    <property type="entry name" value="DUF4270"/>
</dbReference>
<protein>
    <submittedName>
        <fullName evidence="2">DUF4270 domain-containing protein</fullName>
    </submittedName>
</protein>
<dbReference type="Pfam" id="PF14092">
    <property type="entry name" value="DUF4270"/>
    <property type="match status" value="1"/>
</dbReference>
<sequence>MNWPISARRLVSAPLLSATLLLAATSCEKASDLGVELPGTSTTSTDYRDFPVTASTVLQDSLETLKATTYLVGRVQDNVLGTTAANAYFNLKLGSFVGDTLPSAVAGTTPMPQLDSLVLVMPFESVYGSAAAPFRANVYPLVGSLDEQALYNSSSSVAVDLANPLGTGVSARLNGSRVIRQRNDASDGSTDTTTFKVRLPDKTVRLKLNTSANTLASTIFSRLSDRATTFTQVQLDALLKGLSVQPAADFTSAVVGFPTTTAVTRAVFYYHYTNKKGTGTLKGSYSIPFGSLSLNAFGSKTNAPRYFTEIKTTPTGPFTRLQGADGSSQSVASDLSNDVVYTQAGSGFVTKLEIPGLKELKDLAQPQSGAGSAIAINRAELLVPIQPYTNLLFATPAEVYLYEANARNQPLRRVVQNTRVERLVLSDAVNQLNPILSGITGEGGYYRQAAKATPLVISDVNRSYGMLMTGYVQAYVYDRLSGPVPDAFLFSPTLPSVGTLGLDRAVLDGKNIKLRVYYSRLR</sequence>
<evidence type="ECO:0000313" key="3">
    <source>
        <dbReference type="Proteomes" id="UP000831113"/>
    </source>
</evidence>
<dbReference type="Proteomes" id="UP000831113">
    <property type="component" value="Chromosome"/>
</dbReference>
<feature type="chain" id="PRO_5046014447" evidence="1">
    <location>
        <begin position="24"/>
        <end position="522"/>
    </location>
</feature>
<name>A0ABY4D1N3_9BACT</name>